<comment type="caution">
    <text evidence="11">The sequence shown here is derived from an EMBL/GenBank/DDBJ whole genome shotgun (WGS) entry which is preliminary data.</text>
</comment>
<dbReference type="InterPro" id="IPR003851">
    <property type="entry name" value="Znf_Dof"/>
</dbReference>
<reference evidence="11" key="2">
    <citation type="submission" date="2020-03" db="EMBL/GenBank/DDBJ databases">
        <title>Walnut 2.0.</title>
        <authorList>
            <person name="Marrano A."/>
            <person name="Britton M."/>
            <person name="Zimin A.V."/>
            <person name="Zaini P.A."/>
            <person name="Workman R."/>
            <person name="Puiu D."/>
            <person name="Bianco L."/>
            <person name="Allen B.J."/>
            <person name="Troggio M."/>
            <person name="Leslie C.A."/>
            <person name="Timp W."/>
            <person name="Dendekar A."/>
            <person name="Salzberg S.L."/>
            <person name="Neale D.B."/>
        </authorList>
    </citation>
    <scope>NUCLEOTIDE SEQUENCE</scope>
    <source>
        <tissue evidence="11">Leaves</tissue>
    </source>
</reference>
<organism evidence="11 12">
    <name type="scientific">Juglans regia</name>
    <name type="common">English walnut</name>
    <dbReference type="NCBI Taxonomy" id="51240"/>
    <lineage>
        <taxon>Eukaryota</taxon>
        <taxon>Viridiplantae</taxon>
        <taxon>Streptophyta</taxon>
        <taxon>Embryophyta</taxon>
        <taxon>Tracheophyta</taxon>
        <taxon>Spermatophyta</taxon>
        <taxon>Magnoliopsida</taxon>
        <taxon>eudicotyledons</taxon>
        <taxon>Gunneridae</taxon>
        <taxon>Pentapetalae</taxon>
        <taxon>rosids</taxon>
        <taxon>fabids</taxon>
        <taxon>Fagales</taxon>
        <taxon>Juglandaceae</taxon>
        <taxon>Juglans</taxon>
    </lineage>
</organism>
<accession>A0A833Y1L4</accession>
<proteinExistence type="predicted"/>
<keyword evidence="6" id="KW-0804">Transcription</keyword>
<feature type="domain" description="Dof-type" evidence="10">
    <location>
        <begin position="130"/>
        <end position="184"/>
    </location>
</feature>
<sequence length="412" mass="45581">SSLHFATGNKSFESFRTQKMTSSGAMSSEATTEDPGIKLFGRKIHLPQCSIPARPDVMESCCDTTKVEVRNSYADNLWKAQKPSASGDKNEEPHTPVPVEAPVDHMPKELQVESNTAEEDKVFKKPDKLLQCPRCNSFDTKFCYFNNYNVKQPRHFCKNCQRYWTAGGTMRNVPVGAGRRKNMHLASQHRQVMVSYNGVATMRSEAPDQMGNGTFLKFGPEAPLSESIKTFPHLRKQKLCVEMGSGNVGENKERPSCRLSMTACSNQGNQSSENIVQMERVGSWDHVTMHPLDCYPVPQWGFPWTAGLHNAASVATEEHASECITIPNGGDPNPVQCYPTPRLAVPGFHPPSIPLQFLPASYWGCTPVWPAGAGSVSMTGSSVCLSPCPSISCYPSSDNNFRQAFQRCKDYE</sequence>
<evidence type="ECO:0000256" key="6">
    <source>
        <dbReference type="ARBA" id="ARBA00023163"/>
    </source>
</evidence>
<dbReference type="GO" id="GO:0008270">
    <property type="term" value="F:zinc ion binding"/>
    <property type="evidence" value="ECO:0007669"/>
    <property type="project" value="UniProtKB-KW"/>
</dbReference>
<evidence type="ECO:0000313" key="12">
    <source>
        <dbReference type="Proteomes" id="UP000619265"/>
    </source>
</evidence>
<feature type="non-terminal residue" evidence="11">
    <location>
        <position position="1"/>
    </location>
</feature>
<dbReference type="PROSITE" id="PS50884">
    <property type="entry name" value="ZF_DOF_2"/>
    <property type="match status" value="1"/>
</dbReference>
<evidence type="ECO:0000313" key="11">
    <source>
        <dbReference type="EMBL" id="KAF5475726.1"/>
    </source>
</evidence>
<evidence type="ECO:0000256" key="2">
    <source>
        <dbReference type="ARBA" id="ARBA00022771"/>
    </source>
</evidence>
<evidence type="ECO:0000259" key="10">
    <source>
        <dbReference type="PROSITE" id="PS50884"/>
    </source>
</evidence>
<comment type="subcellular location">
    <subcellularLocation>
        <location evidence="8">Nucleus</location>
    </subcellularLocation>
</comment>
<evidence type="ECO:0000256" key="7">
    <source>
        <dbReference type="ARBA" id="ARBA00023242"/>
    </source>
</evidence>
<dbReference type="GO" id="GO:0003677">
    <property type="term" value="F:DNA binding"/>
    <property type="evidence" value="ECO:0007669"/>
    <property type="project" value="UniProtKB-UniRule"/>
</dbReference>
<evidence type="ECO:0000256" key="1">
    <source>
        <dbReference type="ARBA" id="ARBA00022723"/>
    </source>
</evidence>
<dbReference type="Proteomes" id="UP000619265">
    <property type="component" value="Unassembled WGS sequence"/>
</dbReference>
<feature type="region of interest" description="Disordered" evidence="9">
    <location>
        <begin position="80"/>
        <end position="105"/>
    </location>
</feature>
<dbReference type="EMBL" id="LIHL02000003">
    <property type="protein sequence ID" value="KAF5475726.1"/>
    <property type="molecule type" value="Genomic_DNA"/>
</dbReference>
<protein>
    <recommendedName>
        <fullName evidence="10">Dof-type domain-containing protein</fullName>
    </recommendedName>
</protein>
<dbReference type="InterPro" id="IPR045174">
    <property type="entry name" value="Dof"/>
</dbReference>
<dbReference type="GO" id="GO:0003700">
    <property type="term" value="F:DNA-binding transcription factor activity"/>
    <property type="evidence" value="ECO:0007669"/>
    <property type="project" value="InterPro"/>
</dbReference>
<evidence type="ECO:0000256" key="4">
    <source>
        <dbReference type="ARBA" id="ARBA00023015"/>
    </source>
</evidence>
<keyword evidence="1" id="KW-0479">Metal-binding</keyword>
<reference evidence="11" key="1">
    <citation type="submission" date="2015-10" db="EMBL/GenBank/DDBJ databases">
        <authorList>
            <person name="Martinez-Garcia P.J."/>
            <person name="Crepeau M.W."/>
            <person name="Puiu D."/>
            <person name="Gonzalez-Ibeas D."/>
            <person name="Whalen J."/>
            <person name="Stevens K."/>
            <person name="Paul R."/>
            <person name="Butterfield T."/>
            <person name="Britton M."/>
            <person name="Reagan R."/>
            <person name="Chakraborty S."/>
            <person name="Walawage S.L."/>
            <person name="Vasquez-Gross H.A."/>
            <person name="Cardeno C."/>
            <person name="Famula R."/>
            <person name="Pratt K."/>
            <person name="Kuruganti S."/>
            <person name="Aradhya M.K."/>
            <person name="Leslie C.A."/>
            <person name="Dandekar A.M."/>
            <person name="Salzberg S.L."/>
            <person name="Wegrzyn J.L."/>
            <person name="Langley C.H."/>
            <person name="Neale D.B."/>
        </authorList>
    </citation>
    <scope>NUCLEOTIDE SEQUENCE</scope>
    <source>
        <tissue evidence="11">Leaves</tissue>
    </source>
</reference>
<keyword evidence="4" id="KW-0805">Transcription regulation</keyword>
<keyword evidence="7 8" id="KW-0539">Nucleus</keyword>
<keyword evidence="3" id="KW-0862">Zinc</keyword>
<dbReference type="PROSITE" id="PS01361">
    <property type="entry name" value="ZF_DOF_1"/>
    <property type="match status" value="1"/>
</dbReference>
<evidence type="ECO:0000256" key="9">
    <source>
        <dbReference type="SAM" id="MobiDB-lite"/>
    </source>
</evidence>
<evidence type="ECO:0000256" key="8">
    <source>
        <dbReference type="PROSITE-ProRule" id="PRU00071"/>
    </source>
</evidence>
<keyword evidence="2 8" id="KW-0863">Zinc-finger</keyword>
<dbReference type="AlphaFoldDB" id="A0A833Y1L4"/>
<dbReference type="GO" id="GO:0005634">
    <property type="term" value="C:nucleus"/>
    <property type="evidence" value="ECO:0007669"/>
    <property type="project" value="UniProtKB-SubCell"/>
</dbReference>
<dbReference type="PANTHER" id="PTHR31089:SF47">
    <property type="entry name" value="DOF-TYPE DOMAIN-CONTAINING PROTEIN"/>
    <property type="match status" value="1"/>
</dbReference>
<dbReference type="Pfam" id="PF02701">
    <property type="entry name" value="Zn_ribbon_Dof"/>
    <property type="match status" value="1"/>
</dbReference>
<evidence type="ECO:0000256" key="3">
    <source>
        <dbReference type="ARBA" id="ARBA00022833"/>
    </source>
</evidence>
<dbReference type="Gramene" id="Jr03_20310_p1">
    <property type="protein sequence ID" value="cds.Jr03_20310_p1"/>
    <property type="gene ID" value="Jr03_20310"/>
</dbReference>
<gene>
    <name evidence="11" type="ORF">F2P56_007502</name>
</gene>
<keyword evidence="5 8" id="KW-0238">DNA-binding</keyword>
<dbReference type="PANTHER" id="PTHR31089">
    <property type="entry name" value="CYCLIC DOF FACTOR 2"/>
    <property type="match status" value="1"/>
</dbReference>
<evidence type="ECO:0000256" key="5">
    <source>
        <dbReference type="ARBA" id="ARBA00023125"/>
    </source>
</evidence>
<name>A0A833Y1L4_JUGRE</name>